<organism evidence="8 9">
    <name type="scientific">Deefgea salmonis</name>
    <dbReference type="NCBI Taxonomy" id="2875502"/>
    <lineage>
        <taxon>Bacteria</taxon>
        <taxon>Pseudomonadati</taxon>
        <taxon>Pseudomonadota</taxon>
        <taxon>Betaproteobacteria</taxon>
        <taxon>Neisseriales</taxon>
        <taxon>Chitinibacteraceae</taxon>
        <taxon>Deefgea</taxon>
    </lineage>
</organism>
<dbReference type="Pfam" id="PF13356">
    <property type="entry name" value="Arm-DNA-bind_3"/>
    <property type="match status" value="1"/>
</dbReference>
<keyword evidence="4" id="KW-0233">DNA recombination</keyword>
<dbReference type="InterPro" id="IPR044068">
    <property type="entry name" value="CB"/>
</dbReference>
<evidence type="ECO:0000313" key="8">
    <source>
        <dbReference type="EMBL" id="MCB5196870.1"/>
    </source>
</evidence>
<comment type="caution">
    <text evidence="8">The sequence shown here is derived from an EMBL/GenBank/DDBJ whole genome shotgun (WGS) entry which is preliminary data.</text>
</comment>
<evidence type="ECO:0000256" key="4">
    <source>
        <dbReference type="ARBA" id="ARBA00023172"/>
    </source>
</evidence>
<dbReference type="RefSeq" id="WP_226764611.1">
    <property type="nucleotide sequence ID" value="NZ_JAJAWG010000007.1"/>
</dbReference>
<dbReference type="Pfam" id="PF00589">
    <property type="entry name" value="Phage_integrase"/>
    <property type="match status" value="1"/>
</dbReference>
<evidence type="ECO:0000259" key="6">
    <source>
        <dbReference type="PROSITE" id="PS51898"/>
    </source>
</evidence>
<gene>
    <name evidence="8" type="ORF">LG219_11380</name>
</gene>
<dbReference type="InterPro" id="IPR010998">
    <property type="entry name" value="Integrase_recombinase_N"/>
</dbReference>
<proteinExistence type="inferred from homology"/>
<dbReference type="CDD" id="cd00801">
    <property type="entry name" value="INT_P4_C"/>
    <property type="match status" value="1"/>
</dbReference>
<dbReference type="PANTHER" id="PTHR30629">
    <property type="entry name" value="PROPHAGE INTEGRASE"/>
    <property type="match status" value="1"/>
</dbReference>
<dbReference type="EMBL" id="JAJAWG010000007">
    <property type="protein sequence ID" value="MCB5196870.1"/>
    <property type="molecule type" value="Genomic_DNA"/>
</dbReference>
<evidence type="ECO:0000256" key="2">
    <source>
        <dbReference type="ARBA" id="ARBA00022908"/>
    </source>
</evidence>
<evidence type="ECO:0000259" key="7">
    <source>
        <dbReference type="PROSITE" id="PS51900"/>
    </source>
</evidence>
<dbReference type="SUPFAM" id="SSF56349">
    <property type="entry name" value="DNA breaking-rejoining enzymes"/>
    <property type="match status" value="1"/>
</dbReference>
<reference evidence="8 9" key="1">
    <citation type="submission" date="2021-10" db="EMBL/GenBank/DDBJ databases">
        <authorList>
            <person name="Chen M."/>
        </authorList>
    </citation>
    <scope>NUCLEOTIDE SEQUENCE [LARGE SCALE GENOMIC DNA]</scope>
    <source>
        <strain evidence="8 9">H3-26</strain>
    </source>
</reference>
<evidence type="ECO:0000313" key="9">
    <source>
        <dbReference type="Proteomes" id="UP001198034"/>
    </source>
</evidence>
<evidence type="ECO:0000256" key="1">
    <source>
        <dbReference type="ARBA" id="ARBA00008857"/>
    </source>
</evidence>
<dbReference type="Gene3D" id="3.30.160.390">
    <property type="entry name" value="Integrase, DNA-binding domain"/>
    <property type="match status" value="1"/>
</dbReference>
<evidence type="ECO:0000256" key="5">
    <source>
        <dbReference type="PROSITE-ProRule" id="PRU01248"/>
    </source>
</evidence>
<dbReference type="Pfam" id="PF22022">
    <property type="entry name" value="Phage_int_M"/>
    <property type="match status" value="1"/>
</dbReference>
<dbReference type="Gene3D" id="1.10.150.130">
    <property type="match status" value="1"/>
</dbReference>
<dbReference type="InterPro" id="IPR011010">
    <property type="entry name" value="DNA_brk_join_enz"/>
</dbReference>
<protein>
    <submittedName>
        <fullName evidence="8">Tyrosine-type recombinase/integrase</fullName>
    </submittedName>
</protein>
<dbReference type="InterPro" id="IPR050808">
    <property type="entry name" value="Phage_Integrase"/>
</dbReference>
<keyword evidence="9" id="KW-1185">Reference proteome</keyword>
<sequence length="405" mass="45713">MPRATKALTDTAIKALKPTDKRYLVTDTGGLVLEVMTSGSKVWRYRYTLHGKRQPLLTIGAYPDIPLIDARAKRDEWSKLVARGESPKRFVAAGKEEKRNTVATFAESWLSEQLEGKSRQYQTMLRRVMDKDVLPWLGGMPLVEVTPSDVLGMCDRIKARGSPQMALQSRNVLKRMFDYAIARQMVTANPAAAVVARFVATQSSRDRVLSPQEIGEVMRAVYTSDMRRALKLALHLLILTMVRKTELTETRWSEFDLSEGVWDIPSERMKKERPHRVYLSRQAIAILTELKALSCQSEWVFPTTRGSSDTPISSSTLNQAVRAMGMDIQHFVLHDFRRTASTHLHEMGYPSDAIEKALAHKIVGIKGVYNKAEYSEQRKTIMQAWADFVQAQIDGAQVIPLFSAA</sequence>
<dbReference type="PROSITE" id="PS51900">
    <property type="entry name" value="CB"/>
    <property type="match status" value="1"/>
</dbReference>
<dbReference type="InterPro" id="IPR053876">
    <property type="entry name" value="Phage_int_M"/>
</dbReference>
<feature type="domain" description="Core-binding (CB)" evidence="7">
    <location>
        <begin position="100"/>
        <end position="181"/>
    </location>
</feature>
<dbReference type="Proteomes" id="UP001198034">
    <property type="component" value="Unassembled WGS sequence"/>
</dbReference>
<keyword evidence="2" id="KW-0229">DNA integration</keyword>
<accession>A0ABS8BMC1</accession>
<dbReference type="Gene3D" id="1.10.443.10">
    <property type="entry name" value="Intergrase catalytic core"/>
    <property type="match status" value="1"/>
</dbReference>
<dbReference type="InterPro" id="IPR025166">
    <property type="entry name" value="Integrase_DNA_bind_dom"/>
</dbReference>
<evidence type="ECO:0000256" key="3">
    <source>
        <dbReference type="ARBA" id="ARBA00023125"/>
    </source>
</evidence>
<dbReference type="InterPro" id="IPR013762">
    <property type="entry name" value="Integrase-like_cat_sf"/>
</dbReference>
<feature type="domain" description="Tyr recombinase" evidence="6">
    <location>
        <begin position="204"/>
        <end position="382"/>
    </location>
</feature>
<comment type="similarity">
    <text evidence="1">Belongs to the 'phage' integrase family.</text>
</comment>
<dbReference type="InterPro" id="IPR002104">
    <property type="entry name" value="Integrase_catalytic"/>
</dbReference>
<dbReference type="InterPro" id="IPR038488">
    <property type="entry name" value="Integrase_DNA-bd_sf"/>
</dbReference>
<keyword evidence="3 5" id="KW-0238">DNA-binding</keyword>
<dbReference type="PROSITE" id="PS51898">
    <property type="entry name" value="TYR_RECOMBINASE"/>
    <property type="match status" value="1"/>
</dbReference>
<name>A0ABS8BMC1_9NEIS</name>
<dbReference type="PANTHER" id="PTHR30629:SF2">
    <property type="entry name" value="PROPHAGE INTEGRASE INTS-RELATED"/>
    <property type="match status" value="1"/>
</dbReference>